<dbReference type="OrthoDB" id="4927245at2759"/>
<organism evidence="1 2">
    <name type="scientific">Thalictrum thalictroides</name>
    <name type="common">Rue-anemone</name>
    <name type="synonym">Anemone thalictroides</name>
    <dbReference type="NCBI Taxonomy" id="46969"/>
    <lineage>
        <taxon>Eukaryota</taxon>
        <taxon>Viridiplantae</taxon>
        <taxon>Streptophyta</taxon>
        <taxon>Embryophyta</taxon>
        <taxon>Tracheophyta</taxon>
        <taxon>Spermatophyta</taxon>
        <taxon>Magnoliopsida</taxon>
        <taxon>Ranunculales</taxon>
        <taxon>Ranunculaceae</taxon>
        <taxon>Thalictroideae</taxon>
        <taxon>Thalictrum</taxon>
    </lineage>
</organism>
<keyword evidence="2" id="KW-1185">Reference proteome</keyword>
<evidence type="ECO:0000313" key="2">
    <source>
        <dbReference type="Proteomes" id="UP000554482"/>
    </source>
</evidence>
<proteinExistence type="predicted"/>
<reference evidence="1 2" key="1">
    <citation type="submission" date="2020-06" db="EMBL/GenBank/DDBJ databases">
        <title>Transcriptomic and genomic resources for Thalictrum thalictroides and T. hernandezii: Facilitating candidate gene discovery in an emerging model plant lineage.</title>
        <authorList>
            <person name="Arias T."/>
            <person name="Riano-Pachon D.M."/>
            <person name="Di Stilio V.S."/>
        </authorList>
    </citation>
    <scope>NUCLEOTIDE SEQUENCE [LARGE SCALE GENOMIC DNA]</scope>
    <source>
        <strain evidence="2">cv. WT478/WT964</strain>
        <tissue evidence="1">Leaves</tissue>
    </source>
</reference>
<gene>
    <name evidence="1" type="ORF">FRX31_006988</name>
</gene>
<accession>A0A7J6X3F3</accession>
<dbReference type="EMBL" id="JABWDY010006789">
    <property type="protein sequence ID" value="KAF5203425.1"/>
    <property type="molecule type" value="Genomic_DNA"/>
</dbReference>
<protein>
    <submittedName>
        <fullName evidence="1">Uncharacterized protein</fullName>
    </submittedName>
</protein>
<sequence>MFDTEDRRDRAVTKILKASFRWEGVVYKLTVHNFGDSEKGKLVIWQTSANLLATGEDIRDAIIEHVLQIEPLFSSPFEVRQIIDNDMPTGKWAIKFDNGGPTNFQKQMKMGRMTVLITQEPTGTCRFCGNSGHTIFTCTTKSDKELGAEVVRGTTGITSAVNPVIMEE</sequence>
<comment type="caution">
    <text evidence="1">The sequence shown here is derived from an EMBL/GenBank/DDBJ whole genome shotgun (WGS) entry which is preliminary data.</text>
</comment>
<name>A0A7J6X3F3_THATH</name>
<dbReference type="AlphaFoldDB" id="A0A7J6X3F3"/>
<evidence type="ECO:0000313" key="1">
    <source>
        <dbReference type="EMBL" id="KAF5203425.1"/>
    </source>
</evidence>
<dbReference type="Proteomes" id="UP000554482">
    <property type="component" value="Unassembled WGS sequence"/>
</dbReference>